<feature type="region of interest" description="Disordered" evidence="2">
    <location>
        <begin position="1"/>
        <end position="26"/>
    </location>
</feature>
<evidence type="ECO:0000259" key="3">
    <source>
        <dbReference type="Pfam" id="PF13581"/>
    </source>
</evidence>
<dbReference type="GO" id="GO:0004674">
    <property type="term" value="F:protein serine/threonine kinase activity"/>
    <property type="evidence" value="ECO:0007669"/>
    <property type="project" value="UniProtKB-KW"/>
</dbReference>
<sequence length="167" mass="17428">MPLPHAPTDAPGGAPNGAPTDGLTGAPADACVRALRMRLPTGPQAPRLARESVSAVLDPDRYALGDGRTCLSEVVANAVRHSTAPDIPLMLIGEADGSLFAAVRDTARTVPMATVTQDEPLAEDGRGLELLGALADGWGFDRTRSGKWVWFRVRHPRSAAAGGRVST</sequence>
<dbReference type="Gene3D" id="3.30.565.10">
    <property type="entry name" value="Histidine kinase-like ATPase, C-terminal domain"/>
    <property type="match status" value="1"/>
</dbReference>
<gene>
    <name evidence="4" type="ORF">GKJPGBOP_07063</name>
</gene>
<feature type="domain" description="Histidine kinase/HSP90-like ATPase" evidence="3">
    <location>
        <begin position="47"/>
        <end position="152"/>
    </location>
</feature>
<keyword evidence="5" id="KW-1185">Reference proteome</keyword>
<dbReference type="InterPro" id="IPR036890">
    <property type="entry name" value="HATPase_C_sf"/>
</dbReference>
<protein>
    <submittedName>
        <fullName evidence="4">Anti-sigma regulatory factor</fullName>
    </submittedName>
</protein>
<evidence type="ECO:0000313" key="4">
    <source>
        <dbReference type="EMBL" id="GCD47297.1"/>
    </source>
</evidence>
<dbReference type="RefSeq" id="WP_125057442.1">
    <property type="nucleotide sequence ID" value="NZ_BHZD01000001.1"/>
</dbReference>
<proteinExistence type="predicted"/>
<reference evidence="4 5" key="1">
    <citation type="submission" date="2018-11" db="EMBL/GenBank/DDBJ databases">
        <title>Whole genome sequence of Streptomyces paromomycinus NBRC 15454(T).</title>
        <authorList>
            <person name="Komaki H."/>
            <person name="Tamura T."/>
        </authorList>
    </citation>
    <scope>NUCLEOTIDE SEQUENCE [LARGE SCALE GENOMIC DNA]</scope>
    <source>
        <strain evidence="4 5">NBRC 15454</strain>
    </source>
</reference>
<keyword evidence="1" id="KW-0723">Serine/threonine-protein kinase</keyword>
<keyword evidence="1" id="KW-0808">Transferase</keyword>
<dbReference type="PANTHER" id="PTHR35526">
    <property type="entry name" value="ANTI-SIGMA-F FACTOR RSBW-RELATED"/>
    <property type="match status" value="1"/>
</dbReference>
<accession>A0A401WDA6</accession>
<dbReference type="EMBL" id="BHZD01000001">
    <property type="protein sequence ID" value="GCD47297.1"/>
    <property type="molecule type" value="Genomic_DNA"/>
</dbReference>
<dbReference type="InterPro" id="IPR003594">
    <property type="entry name" value="HATPase_dom"/>
</dbReference>
<name>A0A401WDA6_STREY</name>
<organism evidence="4 5">
    <name type="scientific">Streptomyces paromomycinus</name>
    <name type="common">Streptomyces rimosus subsp. paromomycinus</name>
    <dbReference type="NCBI Taxonomy" id="92743"/>
    <lineage>
        <taxon>Bacteria</taxon>
        <taxon>Bacillati</taxon>
        <taxon>Actinomycetota</taxon>
        <taxon>Actinomycetes</taxon>
        <taxon>Kitasatosporales</taxon>
        <taxon>Streptomycetaceae</taxon>
        <taxon>Streptomyces</taxon>
    </lineage>
</organism>
<dbReference type="AlphaFoldDB" id="A0A401WDA6"/>
<dbReference type="PANTHER" id="PTHR35526:SF3">
    <property type="entry name" value="ANTI-SIGMA-F FACTOR RSBW"/>
    <property type="match status" value="1"/>
</dbReference>
<comment type="caution">
    <text evidence="4">The sequence shown here is derived from an EMBL/GenBank/DDBJ whole genome shotgun (WGS) entry which is preliminary data.</text>
</comment>
<evidence type="ECO:0000256" key="1">
    <source>
        <dbReference type="ARBA" id="ARBA00022527"/>
    </source>
</evidence>
<evidence type="ECO:0000313" key="5">
    <source>
        <dbReference type="Proteomes" id="UP000286746"/>
    </source>
</evidence>
<dbReference type="InterPro" id="IPR050267">
    <property type="entry name" value="Anti-sigma-factor_SerPK"/>
</dbReference>
<keyword evidence="1" id="KW-0418">Kinase</keyword>
<dbReference type="Pfam" id="PF13581">
    <property type="entry name" value="HATPase_c_2"/>
    <property type="match status" value="1"/>
</dbReference>
<evidence type="ECO:0000256" key="2">
    <source>
        <dbReference type="SAM" id="MobiDB-lite"/>
    </source>
</evidence>
<dbReference type="CDD" id="cd16936">
    <property type="entry name" value="HATPase_RsbW-like"/>
    <property type="match status" value="1"/>
</dbReference>
<dbReference type="Proteomes" id="UP000286746">
    <property type="component" value="Unassembled WGS sequence"/>
</dbReference>